<name>A0ABR2H6H9_9EUKA</name>
<evidence type="ECO:0000313" key="2">
    <source>
        <dbReference type="Proteomes" id="UP001470230"/>
    </source>
</evidence>
<dbReference type="PANTHER" id="PTHR24159">
    <property type="match status" value="1"/>
</dbReference>
<organism evidence="1 2">
    <name type="scientific">Tritrichomonas musculus</name>
    <dbReference type="NCBI Taxonomy" id="1915356"/>
    <lineage>
        <taxon>Eukaryota</taxon>
        <taxon>Metamonada</taxon>
        <taxon>Parabasalia</taxon>
        <taxon>Tritrichomonadida</taxon>
        <taxon>Tritrichomonadidae</taxon>
        <taxon>Tritrichomonas</taxon>
    </lineage>
</organism>
<dbReference type="SUPFAM" id="SSF48403">
    <property type="entry name" value="Ankyrin repeat"/>
    <property type="match status" value="1"/>
</dbReference>
<dbReference type="Proteomes" id="UP001470230">
    <property type="component" value="Unassembled WGS sequence"/>
</dbReference>
<dbReference type="PANTHER" id="PTHR24159:SF5">
    <property type="entry name" value="ANK_REP_REGION DOMAIN-CONTAINING PROTEIN"/>
    <property type="match status" value="1"/>
</dbReference>
<sequence length="382" mass="45668">MEFTQYIDKWCNFYTNILSFIDSNNDYQDLLSFIKNWKKENMNIYDLNIILLLISKLSNNHHRSPNFFNKLEQIILIFKDEISQNFSNSNIFTIFKKNKRILYFLINERLLVIDEKIANVITKENYYVQAKYPNYFLSEIKPFLQKKALKKLEQFNKSALTNLQNNEDSNDFETLQKNGENENLICQLIRNDSINEFIEYINQKNFSISMIIKPSIFETNPLLIKKNPTLIEYAAFFGSVQIFKYLFLNGSDLNSSLWLFVIHGRNAELIHFLEENKIEPKNKDYQEFIYEAIKCHHNELATYICDNLFSQPECEDCIDPFVKSFKYIDFELFPNNLTNHITFYYLCKYDYAYLVELILKTQDLDVNTQIIFSTFLTLFLFF</sequence>
<proteinExistence type="predicted"/>
<dbReference type="InterPro" id="IPR036770">
    <property type="entry name" value="Ankyrin_rpt-contain_sf"/>
</dbReference>
<accession>A0ABR2H6H9</accession>
<protein>
    <recommendedName>
        <fullName evidence="3">DUF3447 domain-containing protein</fullName>
    </recommendedName>
</protein>
<reference evidence="1 2" key="1">
    <citation type="submission" date="2024-04" db="EMBL/GenBank/DDBJ databases">
        <title>Tritrichomonas musculus Genome.</title>
        <authorList>
            <person name="Alves-Ferreira E."/>
            <person name="Grigg M."/>
            <person name="Lorenzi H."/>
            <person name="Galac M."/>
        </authorList>
    </citation>
    <scope>NUCLEOTIDE SEQUENCE [LARGE SCALE GENOMIC DNA]</scope>
    <source>
        <strain evidence="1 2">EAF2021</strain>
    </source>
</reference>
<dbReference type="EMBL" id="JAPFFF010000043">
    <property type="protein sequence ID" value="KAK8841040.1"/>
    <property type="molecule type" value="Genomic_DNA"/>
</dbReference>
<evidence type="ECO:0008006" key="3">
    <source>
        <dbReference type="Google" id="ProtNLM"/>
    </source>
</evidence>
<comment type="caution">
    <text evidence="1">The sequence shown here is derived from an EMBL/GenBank/DDBJ whole genome shotgun (WGS) entry which is preliminary data.</text>
</comment>
<gene>
    <name evidence="1" type="ORF">M9Y10_027877</name>
</gene>
<evidence type="ECO:0000313" key="1">
    <source>
        <dbReference type="EMBL" id="KAK8841040.1"/>
    </source>
</evidence>
<keyword evidence="2" id="KW-1185">Reference proteome</keyword>